<dbReference type="Proteomes" id="UP000280881">
    <property type="component" value="Unassembled WGS sequence"/>
</dbReference>
<organism evidence="2 3">
    <name type="scientific">Thermovibrio guaymasensis</name>
    <dbReference type="NCBI Taxonomy" id="240167"/>
    <lineage>
        <taxon>Bacteria</taxon>
        <taxon>Pseudomonadati</taxon>
        <taxon>Aquificota</taxon>
        <taxon>Aquificia</taxon>
        <taxon>Desulfurobacteriales</taxon>
        <taxon>Desulfurobacteriaceae</taxon>
        <taxon>Thermovibrio</taxon>
    </lineage>
</organism>
<dbReference type="Gene3D" id="1.10.287.500">
    <property type="entry name" value="Helix hairpin bin"/>
    <property type="match status" value="1"/>
</dbReference>
<protein>
    <submittedName>
        <fullName evidence="2">Chemotaxis protein CheZ</fullName>
    </submittedName>
</protein>
<feature type="coiled-coil region" evidence="1">
    <location>
        <begin position="2"/>
        <end position="29"/>
    </location>
</feature>
<dbReference type="EMBL" id="RBIE01000001">
    <property type="protein sequence ID" value="RKQ63817.1"/>
    <property type="molecule type" value="Genomic_DNA"/>
</dbReference>
<dbReference type="AlphaFoldDB" id="A0A420W929"/>
<reference evidence="2 3" key="1">
    <citation type="submission" date="2018-10" db="EMBL/GenBank/DDBJ databases">
        <title>Genomic Encyclopedia of Type Strains, Phase IV (KMG-IV): sequencing the most valuable type-strain genomes for metagenomic binning, comparative biology and taxonomic classification.</title>
        <authorList>
            <person name="Goeker M."/>
        </authorList>
    </citation>
    <scope>NUCLEOTIDE SEQUENCE [LARGE SCALE GENOMIC DNA]</scope>
    <source>
        <strain evidence="2 3">DSM 15521</strain>
    </source>
</reference>
<sequence>MEKNLLKEVKELLDLVKSFKDEISDISKKKEGFSLANDHIESAISESEEATKRLIESIGKTLEDLNYLLELSSQIEDESLREKLIGKLKEIISRLTSDLTLLEFQDILAQRLLKVKSFLNDIEKSILRIALLVGIEEMPAEEPELRKKMEELQWKREITQEDVDEIMKQFGL</sequence>
<evidence type="ECO:0000313" key="3">
    <source>
        <dbReference type="Proteomes" id="UP000280881"/>
    </source>
</evidence>
<dbReference type="SUPFAM" id="SSF75708">
    <property type="entry name" value="Chemotaxis phosphatase CheZ"/>
    <property type="match status" value="1"/>
</dbReference>
<dbReference type="OrthoDB" id="15333at2"/>
<accession>A0A420W929</accession>
<keyword evidence="1" id="KW-0175">Coiled coil</keyword>
<proteinExistence type="predicted"/>
<name>A0A420W929_9BACT</name>
<keyword evidence="3" id="KW-1185">Reference proteome</keyword>
<gene>
    <name evidence="2" type="ORF">C7457_0701</name>
</gene>
<evidence type="ECO:0000256" key="1">
    <source>
        <dbReference type="SAM" id="Coils"/>
    </source>
</evidence>
<evidence type="ECO:0000313" key="2">
    <source>
        <dbReference type="EMBL" id="RKQ63817.1"/>
    </source>
</evidence>
<comment type="caution">
    <text evidence="2">The sequence shown here is derived from an EMBL/GenBank/DDBJ whole genome shotgun (WGS) entry which is preliminary data.</text>
</comment>
<dbReference type="RefSeq" id="WP_121170054.1">
    <property type="nucleotide sequence ID" value="NZ_RBIE01000001.1"/>
</dbReference>